<name>A0A804QRE2_MAIZE</name>
<dbReference type="Pfam" id="PF02721">
    <property type="entry name" value="DUF223"/>
    <property type="match status" value="1"/>
</dbReference>
<reference evidence="4" key="1">
    <citation type="journal article" date="2009" name="Science">
        <title>The B73 maize genome: complexity, diversity, and dynamics.</title>
        <authorList>
            <person name="Schnable P.S."/>
            <person name="Ware D."/>
            <person name="Fulton R.S."/>
            <person name="Stein J.C."/>
            <person name="Wei F."/>
            <person name="Pasternak S."/>
            <person name="Liang C."/>
            <person name="Zhang J."/>
            <person name="Fulton L."/>
            <person name="Graves T.A."/>
            <person name="Minx P."/>
            <person name="Reily A.D."/>
            <person name="Courtney L."/>
            <person name="Kruchowski S.S."/>
            <person name="Tomlinson C."/>
            <person name="Strong C."/>
            <person name="Delehaunty K."/>
            <person name="Fronick C."/>
            <person name="Courtney B."/>
            <person name="Rock S.M."/>
            <person name="Belter E."/>
            <person name="Du F."/>
            <person name="Kim K."/>
            <person name="Abbott R.M."/>
            <person name="Cotton M."/>
            <person name="Levy A."/>
            <person name="Marchetto P."/>
            <person name="Ochoa K."/>
            <person name="Jackson S.M."/>
            <person name="Gillam B."/>
            <person name="Chen W."/>
            <person name="Yan L."/>
            <person name="Higginbotham J."/>
            <person name="Cardenas M."/>
            <person name="Waligorski J."/>
            <person name="Applebaum E."/>
            <person name="Phelps L."/>
            <person name="Falcone J."/>
            <person name="Kanchi K."/>
            <person name="Thane T."/>
            <person name="Scimone A."/>
            <person name="Thane N."/>
            <person name="Henke J."/>
            <person name="Wang T."/>
            <person name="Ruppert J."/>
            <person name="Shah N."/>
            <person name="Rotter K."/>
            <person name="Hodges J."/>
            <person name="Ingenthron E."/>
            <person name="Cordes M."/>
            <person name="Kohlberg S."/>
            <person name="Sgro J."/>
            <person name="Delgado B."/>
            <person name="Mead K."/>
            <person name="Chinwalla A."/>
            <person name="Leonard S."/>
            <person name="Crouse K."/>
            <person name="Collura K."/>
            <person name="Kudrna D."/>
            <person name="Currie J."/>
            <person name="He R."/>
            <person name="Angelova A."/>
            <person name="Rajasekar S."/>
            <person name="Mueller T."/>
            <person name="Lomeli R."/>
            <person name="Scara G."/>
            <person name="Ko A."/>
            <person name="Delaney K."/>
            <person name="Wissotski M."/>
            <person name="Lopez G."/>
            <person name="Campos D."/>
            <person name="Braidotti M."/>
            <person name="Ashley E."/>
            <person name="Golser W."/>
            <person name="Kim H."/>
            <person name="Lee S."/>
            <person name="Lin J."/>
            <person name="Dujmic Z."/>
            <person name="Kim W."/>
            <person name="Talag J."/>
            <person name="Zuccolo A."/>
            <person name="Fan C."/>
            <person name="Sebastian A."/>
            <person name="Kramer M."/>
            <person name="Spiegel L."/>
            <person name="Nascimento L."/>
            <person name="Zutavern T."/>
            <person name="Miller B."/>
            <person name="Ambroise C."/>
            <person name="Muller S."/>
            <person name="Spooner W."/>
            <person name="Narechania A."/>
            <person name="Ren L."/>
            <person name="Wei S."/>
            <person name="Kumari S."/>
            <person name="Faga B."/>
            <person name="Levy M.J."/>
            <person name="McMahan L."/>
            <person name="Van Buren P."/>
            <person name="Vaughn M.W."/>
            <person name="Ying K."/>
            <person name="Yeh C.-T."/>
            <person name="Emrich S.J."/>
            <person name="Jia Y."/>
            <person name="Kalyanaraman A."/>
            <person name="Hsia A.-P."/>
            <person name="Barbazuk W.B."/>
            <person name="Baucom R.S."/>
            <person name="Brutnell T.P."/>
            <person name="Carpita N.C."/>
            <person name="Chaparro C."/>
            <person name="Chia J.-M."/>
            <person name="Deragon J.-M."/>
            <person name="Estill J.C."/>
            <person name="Fu Y."/>
            <person name="Jeddeloh J.A."/>
            <person name="Han Y."/>
            <person name="Lee H."/>
            <person name="Li P."/>
            <person name="Lisch D.R."/>
            <person name="Liu S."/>
            <person name="Liu Z."/>
            <person name="Nagel D.H."/>
            <person name="McCann M.C."/>
            <person name="SanMiguel P."/>
            <person name="Myers A.M."/>
            <person name="Nettleton D."/>
            <person name="Nguyen J."/>
            <person name="Penning B.W."/>
            <person name="Ponnala L."/>
            <person name="Schneider K.L."/>
            <person name="Schwartz D.C."/>
            <person name="Sharma A."/>
            <person name="Soderlund C."/>
            <person name="Springer N.M."/>
            <person name="Sun Q."/>
            <person name="Wang H."/>
            <person name="Waterman M."/>
            <person name="Westerman R."/>
            <person name="Wolfgruber T.K."/>
            <person name="Yang L."/>
            <person name="Yu Y."/>
            <person name="Zhang L."/>
            <person name="Zhou S."/>
            <person name="Zhu Q."/>
            <person name="Bennetzen J.L."/>
            <person name="Dawe R.K."/>
            <person name="Jiang J."/>
            <person name="Jiang N."/>
            <person name="Presting G.G."/>
            <person name="Wessler S.R."/>
            <person name="Aluru S."/>
            <person name="Martienssen R.A."/>
            <person name="Clifton S.W."/>
            <person name="McCombie W.R."/>
            <person name="Wing R.A."/>
            <person name="Wilson R.K."/>
        </authorList>
    </citation>
    <scope>NUCLEOTIDE SEQUENCE [LARGE SCALE GENOMIC DNA]</scope>
    <source>
        <strain evidence="4">cv. B73</strain>
    </source>
</reference>
<dbReference type="Gene3D" id="2.40.50.140">
    <property type="entry name" value="Nucleic acid-binding proteins"/>
    <property type="match status" value="2"/>
</dbReference>
<accession>A0A804QRE2</accession>
<dbReference type="InParanoid" id="A0A804QRE2"/>
<feature type="region of interest" description="Disordered" evidence="1">
    <location>
        <begin position="345"/>
        <end position="427"/>
    </location>
</feature>
<protein>
    <recommendedName>
        <fullName evidence="2">Replication protein A 70 kDa DNA-binding subunit B/D first OB fold domain-containing protein</fullName>
    </recommendedName>
</protein>
<dbReference type="PANTHER" id="PTHR47165:SF3">
    <property type="entry name" value="RETROTRANSPOSON-LIKE PROTEIN"/>
    <property type="match status" value="1"/>
</dbReference>
<dbReference type="InterPro" id="IPR003871">
    <property type="entry name" value="RFA1B/D_OB_1st"/>
</dbReference>
<feature type="compositionally biased region" description="Polar residues" evidence="1">
    <location>
        <begin position="354"/>
        <end position="372"/>
    </location>
</feature>
<reference evidence="3" key="3">
    <citation type="submission" date="2021-05" db="UniProtKB">
        <authorList>
            <consortium name="EnsemblPlants"/>
        </authorList>
    </citation>
    <scope>IDENTIFICATION</scope>
    <source>
        <strain evidence="3">cv. B73</strain>
    </source>
</reference>
<evidence type="ECO:0000256" key="1">
    <source>
        <dbReference type="SAM" id="MobiDB-lite"/>
    </source>
</evidence>
<dbReference type="Gramene" id="Zm00001eb359870_T001">
    <property type="protein sequence ID" value="Zm00001eb359870_P001"/>
    <property type="gene ID" value="Zm00001eb359870"/>
</dbReference>
<dbReference type="PANTHER" id="PTHR47165">
    <property type="entry name" value="OS03G0429900 PROTEIN"/>
    <property type="match status" value="1"/>
</dbReference>
<organism evidence="3 4">
    <name type="scientific">Zea mays</name>
    <name type="common">Maize</name>
    <dbReference type="NCBI Taxonomy" id="4577"/>
    <lineage>
        <taxon>Eukaryota</taxon>
        <taxon>Viridiplantae</taxon>
        <taxon>Streptophyta</taxon>
        <taxon>Embryophyta</taxon>
        <taxon>Tracheophyta</taxon>
        <taxon>Spermatophyta</taxon>
        <taxon>Magnoliopsida</taxon>
        <taxon>Liliopsida</taxon>
        <taxon>Poales</taxon>
        <taxon>Poaceae</taxon>
        <taxon>PACMAD clade</taxon>
        <taxon>Panicoideae</taxon>
        <taxon>Andropogonodae</taxon>
        <taxon>Andropogoneae</taxon>
        <taxon>Tripsacinae</taxon>
        <taxon>Zea</taxon>
    </lineage>
</organism>
<dbReference type="SUPFAM" id="SSF50249">
    <property type="entry name" value="Nucleic acid-binding proteins"/>
    <property type="match status" value="2"/>
</dbReference>
<dbReference type="Proteomes" id="UP000007305">
    <property type="component" value="Chromosome 8"/>
</dbReference>
<dbReference type="EnsemblPlants" id="Zm00001eb359870_T001">
    <property type="protein sequence ID" value="Zm00001eb359870_P001"/>
    <property type="gene ID" value="Zm00001eb359870"/>
</dbReference>
<dbReference type="CDD" id="cd04480">
    <property type="entry name" value="RPA1_DBD_A_like"/>
    <property type="match status" value="1"/>
</dbReference>
<reference evidence="3" key="2">
    <citation type="submission" date="2019-07" db="EMBL/GenBank/DDBJ databases">
        <authorList>
            <person name="Seetharam A."/>
            <person name="Woodhouse M."/>
            <person name="Cannon E."/>
        </authorList>
    </citation>
    <scope>NUCLEOTIDE SEQUENCE [LARGE SCALE GENOMIC DNA]</scope>
    <source>
        <strain evidence="3">cv. B73</strain>
    </source>
</reference>
<evidence type="ECO:0000313" key="3">
    <source>
        <dbReference type="EnsemblPlants" id="Zm00001eb359870_P001"/>
    </source>
</evidence>
<proteinExistence type="predicted"/>
<feature type="domain" description="Replication protein A 70 kDa DNA-binding subunit B/D first OB fold" evidence="2">
    <location>
        <begin position="50"/>
        <end position="139"/>
    </location>
</feature>
<dbReference type="AlphaFoldDB" id="A0A804QRE2"/>
<evidence type="ECO:0000313" key="4">
    <source>
        <dbReference type="Proteomes" id="UP000007305"/>
    </source>
</evidence>
<keyword evidence="4" id="KW-1185">Reference proteome</keyword>
<sequence length="427" mass="47073">MTRGDESEPTWVTILEDLLIRTDGDAAATLISEMGDILIPSLMVGDCSHSLCVRVSRLWEFLHPQDDSRLLHTDLVLLDEEGNSIHAQVYPPLCQQFNALLDEGGVYNLEYFLVRKANRFYKPVENCNMISFTKWTTVEVVLQIPPAFPVCTYNLTPIEQLQPRVDYKEYFTDVLGVVSVISHVSSLRTRGRQAEVMKRTVTISNARYKISLTAEDDTDTAEFIFFGRMAQRLIKKNVDTLISTNPPDFIPKEITNLLEKSFEWNVSFTESTIIYGNVSFQVNAINAEMDGGNILPTTPSSQPSSTILSQGQGSGVTQNRGAAFIREPSLTPESHKVSSIAKGNIQPAPHQGDNLLQGTEIVTSPPSVQTPSGAAYSVLDGSTNKAHRSVTGKRARTSPSRKVAKKLFRDEDTGDDDVAGSGDVDAE</sequence>
<dbReference type="FunCoup" id="A0A804QRE2">
    <property type="interactions" value="3"/>
</dbReference>
<feature type="compositionally biased region" description="Acidic residues" evidence="1">
    <location>
        <begin position="412"/>
        <end position="427"/>
    </location>
</feature>
<dbReference type="InterPro" id="IPR012340">
    <property type="entry name" value="NA-bd_OB-fold"/>
</dbReference>
<feature type="compositionally biased region" description="Basic residues" evidence="1">
    <location>
        <begin position="385"/>
        <end position="396"/>
    </location>
</feature>
<evidence type="ECO:0000259" key="2">
    <source>
        <dbReference type="Pfam" id="PF02721"/>
    </source>
</evidence>